<dbReference type="EMBL" id="JAXLQG010000017">
    <property type="protein sequence ID" value="KAK5531508.1"/>
    <property type="molecule type" value="Genomic_DNA"/>
</dbReference>
<feature type="compositionally biased region" description="Acidic residues" evidence="1">
    <location>
        <begin position="540"/>
        <end position="558"/>
    </location>
</feature>
<feature type="region of interest" description="Disordered" evidence="1">
    <location>
        <begin position="1"/>
        <end position="31"/>
    </location>
</feature>
<feature type="region of interest" description="Disordered" evidence="1">
    <location>
        <begin position="377"/>
        <end position="401"/>
    </location>
</feature>
<organism evidence="2 3">
    <name type="scientific">Vermiconidia calcicola</name>
    <dbReference type="NCBI Taxonomy" id="1690605"/>
    <lineage>
        <taxon>Eukaryota</taxon>
        <taxon>Fungi</taxon>
        <taxon>Dikarya</taxon>
        <taxon>Ascomycota</taxon>
        <taxon>Pezizomycotina</taxon>
        <taxon>Dothideomycetes</taxon>
        <taxon>Dothideomycetidae</taxon>
        <taxon>Mycosphaerellales</taxon>
        <taxon>Extremaceae</taxon>
        <taxon>Vermiconidia</taxon>
    </lineage>
</organism>
<proteinExistence type="predicted"/>
<gene>
    <name evidence="2" type="ORF">LTR25_008617</name>
</gene>
<dbReference type="AlphaFoldDB" id="A0AAV9Q197"/>
<sequence length="610" mass="66447">MAHPGSWPIDPCTDSDYDDEDDYGDLTEFELDNPGLSVEDAYTCRPIGAPSTPQMSGMTSGLRPSSLYFRREGEHLFPNGPGRNSLDVDMAAKSSKKKAKTTLKRHTVFPDMKIPVRMQPDNKGASKGGTVSSKFKSDQVPIMSMQCPIPGGSTNTVTTDPVHNVSWGPITRIEASKKARDLIKEYLAGSEDSGDMNQGFEGQSVKNTAAPAVAPEQLAGEDETATTTTSHVGTDSSNLTTRMPRPPPPSPPESIFEAALSMPTLPVLNRISDVTLVELYRVQRASDPQAFDKETRAIKQGLMDAKIARGGRAKLLKNEYTVELASREDATTAEKWSSANIVKMRSRGNTLTAPATTDGTLSASAIEALKIQGGESQLHSRATQASGADDVAQSASHGSGITAEELKREEVKVKPSEWAPRPIKTRLRSLDLPSHVAKATSYGSIRHQHSERREIGDHGEKRTVKTWIEITQVYEVPAPQWLSLTDVVAAVEMERNDDDQSNSGDKASGKSTKKNKNMKAKVKARRGKAKRKNSDTDTVTSDDSDSEDEASTDEDEGEVPQPETPCESLLRSLTYFGEDVKPTRLTEMADGLRRIVADLRADGSLREYQE</sequence>
<keyword evidence="3" id="KW-1185">Reference proteome</keyword>
<dbReference type="Proteomes" id="UP001345827">
    <property type="component" value="Unassembled WGS sequence"/>
</dbReference>
<feature type="compositionally biased region" description="Polar residues" evidence="1">
    <location>
        <begin position="225"/>
        <end position="241"/>
    </location>
</feature>
<comment type="caution">
    <text evidence="2">The sequence shown here is derived from an EMBL/GenBank/DDBJ whole genome shotgun (WGS) entry which is preliminary data.</text>
</comment>
<feature type="compositionally biased region" description="Basic residues" evidence="1">
    <location>
        <begin position="511"/>
        <end position="531"/>
    </location>
</feature>
<feature type="region of interest" description="Disordered" evidence="1">
    <location>
        <begin position="494"/>
        <end position="568"/>
    </location>
</feature>
<feature type="region of interest" description="Disordered" evidence="1">
    <location>
        <begin position="218"/>
        <end position="256"/>
    </location>
</feature>
<name>A0AAV9Q197_9PEZI</name>
<feature type="compositionally biased region" description="Acidic residues" evidence="1">
    <location>
        <begin position="13"/>
        <end position="31"/>
    </location>
</feature>
<reference evidence="2 3" key="1">
    <citation type="submission" date="2023-06" db="EMBL/GenBank/DDBJ databases">
        <title>Black Yeasts Isolated from many extreme environments.</title>
        <authorList>
            <person name="Coleine C."/>
            <person name="Stajich J.E."/>
            <person name="Selbmann L."/>
        </authorList>
    </citation>
    <scope>NUCLEOTIDE SEQUENCE [LARGE SCALE GENOMIC DNA]</scope>
    <source>
        <strain evidence="2 3">CCFEE 5887</strain>
    </source>
</reference>
<evidence type="ECO:0000256" key="1">
    <source>
        <dbReference type="SAM" id="MobiDB-lite"/>
    </source>
</evidence>
<feature type="compositionally biased region" description="Polar residues" evidence="1">
    <location>
        <begin position="377"/>
        <end position="386"/>
    </location>
</feature>
<accession>A0AAV9Q197</accession>
<protein>
    <submittedName>
        <fullName evidence="2">Uncharacterized protein</fullName>
    </submittedName>
</protein>
<evidence type="ECO:0000313" key="3">
    <source>
        <dbReference type="Proteomes" id="UP001345827"/>
    </source>
</evidence>
<evidence type="ECO:0000313" key="2">
    <source>
        <dbReference type="EMBL" id="KAK5531508.1"/>
    </source>
</evidence>